<keyword evidence="3" id="KW-1185">Reference proteome</keyword>
<protein>
    <submittedName>
        <fullName evidence="2">Uncharacterized protein</fullName>
    </submittedName>
</protein>
<dbReference type="AlphaFoldDB" id="A0A834IKY9"/>
<evidence type="ECO:0000313" key="2">
    <source>
        <dbReference type="EMBL" id="KAF7279953.1"/>
    </source>
</evidence>
<organism evidence="2 3">
    <name type="scientific">Rhynchophorus ferrugineus</name>
    <name type="common">Red palm weevil</name>
    <name type="synonym">Curculio ferrugineus</name>
    <dbReference type="NCBI Taxonomy" id="354439"/>
    <lineage>
        <taxon>Eukaryota</taxon>
        <taxon>Metazoa</taxon>
        <taxon>Ecdysozoa</taxon>
        <taxon>Arthropoda</taxon>
        <taxon>Hexapoda</taxon>
        <taxon>Insecta</taxon>
        <taxon>Pterygota</taxon>
        <taxon>Neoptera</taxon>
        <taxon>Endopterygota</taxon>
        <taxon>Coleoptera</taxon>
        <taxon>Polyphaga</taxon>
        <taxon>Cucujiformia</taxon>
        <taxon>Curculionidae</taxon>
        <taxon>Dryophthorinae</taxon>
        <taxon>Rhynchophorus</taxon>
    </lineage>
</organism>
<dbReference type="Proteomes" id="UP000625711">
    <property type="component" value="Unassembled WGS sequence"/>
</dbReference>
<name>A0A834IKY9_RHYFE</name>
<comment type="caution">
    <text evidence="2">The sequence shown here is derived from an EMBL/GenBank/DDBJ whole genome shotgun (WGS) entry which is preliminary data.</text>
</comment>
<evidence type="ECO:0000313" key="3">
    <source>
        <dbReference type="Proteomes" id="UP000625711"/>
    </source>
</evidence>
<proteinExistence type="predicted"/>
<reference evidence="2" key="1">
    <citation type="submission" date="2020-08" db="EMBL/GenBank/DDBJ databases">
        <title>Genome sequencing and assembly of the red palm weevil Rhynchophorus ferrugineus.</title>
        <authorList>
            <person name="Dias G.B."/>
            <person name="Bergman C.M."/>
            <person name="Manee M."/>
        </authorList>
    </citation>
    <scope>NUCLEOTIDE SEQUENCE</scope>
    <source>
        <strain evidence="2">AA-2017</strain>
        <tissue evidence="2">Whole larva</tissue>
    </source>
</reference>
<accession>A0A834IKY9</accession>
<evidence type="ECO:0000256" key="1">
    <source>
        <dbReference type="SAM" id="MobiDB-lite"/>
    </source>
</evidence>
<dbReference type="EMBL" id="JAACXV010000329">
    <property type="protein sequence ID" value="KAF7279953.1"/>
    <property type="molecule type" value="Genomic_DNA"/>
</dbReference>
<sequence>MANGRTKRGTSLILSWINGKPGGTDDCRTPSRTAANICPAPLTKLSGAAAAPKGGRELARRGVRAGGEGGGERMATVSPRRGRRLPSEDERSRGGGKGASARALFSYRPGSP</sequence>
<feature type="region of interest" description="Disordered" evidence="1">
    <location>
        <begin position="47"/>
        <end position="112"/>
    </location>
</feature>
<gene>
    <name evidence="2" type="ORF">GWI33_006579</name>
</gene>